<dbReference type="RefSeq" id="WP_308973738.1">
    <property type="nucleotide sequence ID" value="NZ_JAVIDL010000003.1"/>
</dbReference>
<dbReference type="SUPFAM" id="SSF53850">
    <property type="entry name" value="Periplasmic binding protein-like II"/>
    <property type="match status" value="1"/>
</dbReference>
<evidence type="ECO:0000259" key="2">
    <source>
        <dbReference type="Pfam" id="PF03466"/>
    </source>
</evidence>
<evidence type="ECO:0000313" key="4">
    <source>
        <dbReference type="Proteomes" id="UP001243844"/>
    </source>
</evidence>
<feature type="domain" description="LysR substrate-binding" evidence="2">
    <location>
        <begin position="7"/>
        <end position="86"/>
    </location>
</feature>
<dbReference type="AlphaFoldDB" id="A0AAW8J7Q2"/>
<accession>A0AAW8J7Q2</accession>
<reference evidence="3" key="1">
    <citation type="submission" date="2023-08" db="EMBL/GenBank/DDBJ databases">
        <title>Emergence of clinically-relevant ST2 carbapenem-resistant Acinetobacter baumannii strains in hospital sewages in Zhejiang, East of China.</title>
        <authorList>
            <person name="Kaichao C."/>
            <person name="Zhang R."/>
        </authorList>
    </citation>
    <scope>NUCLEOTIDE SEQUENCE</scope>
    <source>
        <strain evidence="3">M-RB-37</strain>
    </source>
</reference>
<dbReference type="InterPro" id="IPR005119">
    <property type="entry name" value="LysR_subst-bd"/>
</dbReference>
<dbReference type="Gene3D" id="3.40.190.290">
    <property type="match status" value="1"/>
</dbReference>
<gene>
    <name evidence="3" type="ORF">RFH47_02440</name>
</gene>
<dbReference type="PANTHER" id="PTHR30537">
    <property type="entry name" value="HTH-TYPE TRANSCRIPTIONAL REGULATOR"/>
    <property type="match status" value="1"/>
</dbReference>
<proteinExistence type="inferred from homology"/>
<name>A0AAW8J7Q2_9GAMM</name>
<dbReference type="GO" id="GO:0006351">
    <property type="term" value="P:DNA-templated transcription"/>
    <property type="evidence" value="ECO:0007669"/>
    <property type="project" value="TreeGrafter"/>
</dbReference>
<dbReference type="Pfam" id="PF03466">
    <property type="entry name" value="LysR_substrate"/>
    <property type="match status" value="1"/>
</dbReference>
<dbReference type="GO" id="GO:0043565">
    <property type="term" value="F:sequence-specific DNA binding"/>
    <property type="evidence" value="ECO:0007669"/>
    <property type="project" value="TreeGrafter"/>
</dbReference>
<evidence type="ECO:0000313" key="3">
    <source>
        <dbReference type="EMBL" id="MDQ8934600.1"/>
    </source>
</evidence>
<protein>
    <submittedName>
        <fullName evidence="3">LysR substrate-binding domain-containing protein</fullName>
    </submittedName>
</protein>
<dbReference type="GO" id="GO:0003700">
    <property type="term" value="F:DNA-binding transcription factor activity"/>
    <property type="evidence" value="ECO:0007669"/>
    <property type="project" value="TreeGrafter"/>
</dbReference>
<dbReference type="EMBL" id="JAVIDL010000003">
    <property type="protein sequence ID" value="MDQ8934600.1"/>
    <property type="molecule type" value="Genomic_DNA"/>
</dbReference>
<dbReference type="Proteomes" id="UP001243844">
    <property type="component" value="Unassembled WGS sequence"/>
</dbReference>
<evidence type="ECO:0000256" key="1">
    <source>
        <dbReference type="ARBA" id="ARBA00009437"/>
    </source>
</evidence>
<dbReference type="InterPro" id="IPR058163">
    <property type="entry name" value="LysR-type_TF_proteobact-type"/>
</dbReference>
<organism evidence="3 4">
    <name type="scientific">Acinetobacter rudis</name>
    <dbReference type="NCBI Taxonomy" id="632955"/>
    <lineage>
        <taxon>Bacteria</taxon>
        <taxon>Pseudomonadati</taxon>
        <taxon>Pseudomonadota</taxon>
        <taxon>Gammaproteobacteria</taxon>
        <taxon>Moraxellales</taxon>
        <taxon>Moraxellaceae</taxon>
        <taxon>Acinetobacter</taxon>
    </lineage>
</organism>
<dbReference type="PANTHER" id="PTHR30537:SF5">
    <property type="entry name" value="HTH-TYPE TRANSCRIPTIONAL ACTIVATOR TTDR-RELATED"/>
    <property type="match status" value="1"/>
</dbReference>
<sequence>MVITFLEVDGRYHSNDWKTLLYSATAGMGITLGPESVLANEIKAGRLVPVLTHYDIPARPMHVVYPASRRPTTKLRSFVDALIAEFGES</sequence>
<comment type="caution">
    <text evidence="3">The sequence shown here is derived from an EMBL/GenBank/DDBJ whole genome shotgun (WGS) entry which is preliminary data.</text>
</comment>
<comment type="similarity">
    <text evidence="1">Belongs to the LysR transcriptional regulatory family.</text>
</comment>